<gene>
    <name evidence="7" type="ORF">H9698_00405</name>
</gene>
<keyword evidence="1" id="KW-0678">Repressor</keyword>
<dbReference type="Pfam" id="PF13411">
    <property type="entry name" value="MerR_1"/>
    <property type="match status" value="1"/>
</dbReference>
<dbReference type="EMBL" id="DWWA01000004">
    <property type="protein sequence ID" value="HJC71244.1"/>
    <property type="molecule type" value="Genomic_DNA"/>
</dbReference>
<name>A0A9D2TIG6_9FIRM</name>
<accession>A0A9D2TIG6</accession>
<dbReference type="InterPro" id="IPR047057">
    <property type="entry name" value="MerR_fam"/>
</dbReference>
<dbReference type="GO" id="GO:0003677">
    <property type="term" value="F:DNA binding"/>
    <property type="evidence" value="ECO:0007669"/>
    <property type="project" value="UniProtKB-KW"/>
</dbReference>
<dbReference type="Proteomes" id="UP000823918">
    <property type="component" value="Unassembled WGS sequence"/>
</dbReference>
<dbReference type="SUPFAM" id="SSF55136">
    <property type="entry name" value="Probable bacterial effector-binding domain"/>
    <property type="match status" value="1"/>
</dbReference>
<evidence type="ECO:0000313" key="8">
    <source>
        <dbReference type="Proteomes" id="UP000823918"/>
    </source>
</evidence>
<keyword evidence="5" id="KW-0175">Coiled coil</keyword>
<evidence type="ECO:0000256" key="2">
    <source>
        <dbReference type="ARBA" id="ARBA00023015"/>
    </source>
</evidence>
<evidence type="ECO:0000313" key="7">
    <source>
        <dbReference type="EMBL" id="HJC71244.1"/>
    </source>
</evidence>
<evidence type="ECO:0000256" key="1">
    <source>
        <dbReference type="ARBA" id="ARBA00022491"/>
    </source>
</evidence>
<evidence type="ECO:0000256" key="5">
    <source>
        <dbReference type="SAM" id="Coils"/>
    </source>
</evidence>
<reference evidence="7" key="2">
    <citation type="submission" date="2021-04" db="EMBL/GenBank/DDBJ databases">
        <authorList>
            <person name="Gilroy R."/>
        </authorList>
    </citation>
    <scope>NUCLEOTIDE SEQUENCE</scope>
    <source>
        <strain evidence="7">5933</strain>
    </source>
</reference>
<evidence type="ECO:0000259" key="6">
    <source>
        <dbReference type="PROSITE" id="PS50937"/>
    </source>
</evidence>
<protein>
    <submittedName>
        <fullName evidence="7">MerR family transcriptional regulator</fullName>
    </submittedName>
</protein>
<reference evidence="7" key="1">
    <citation type="journal article" date="2021" name="PeerJ">
        <title>Extensive microbial diversity within the chicken gut microbiome revealed by metagenomics and culture.</title>
        <authorList>
            <person name="Gilroy R."/>
            <person name="Ravi A."/>
            <person name="Getino M."/>
            <person name="Pursley I."/>
            <person name="Horton D.L."/>
            <person name="Alikhan N.F."/>
            <person name="Baker D."/>
            <person name="Gharbi K."/>
            <person name="Hall N."/>
            <person name="Watson M."/>
            <person name="Adriaenssens E.M."/>
            <person name="Foster-Nyarko E."/>
            <person name="Jarju S."/>
            <person name="Secka A."/>
            <person name="Antonio M."/>
            <person name="Oren A."/>
            <person name="Chaudhuri R.R."/>
            <person name="La Ragione R."/>
            <person name="Hildebrand F."/>
            <person name="Pallen M.J."/>
        </authorList>
    </citation>
    <scope>NUCLEOTIDE SEQUENCE</scope>
    <source>
        <strain evidence="7">5933</strain>
    </source>
</reference>
<feature type="domain" description="HTH merR-type" evidence="6">
    <location>
        <begin position="4"/>
        <end position="73"/>
    </location>
</feature>
<evidence type="ECO:0000256" key="3">
    <source>
        <dbReference type="ARBA" id="ARBA00023125"/>
    </source>
</evidence>
<dbReference type="InterPro" id="IPR000551">
    <property type="entry name" value="MerR-type_HTH_dom"/>
</dbReference>
<feature type="coiled-coil region" evidence="5">
    <location>
        <begin position="80"/>
        <end position="110"/>
    </location>
</feature>
<organism evidence="7 8">
    <name type="scientific">Candidatus Ruthenibacterium merdavium</name>
    <dbReference type="NCBI Taxonomy" id="2838752"/>
    <lineage>
        <taxon>Bacteria</taxon>
        <taxon>Bacillati</taxon>
        <taxon>Bacillota</taxon>
        <taxon>Clostridia</taxon>
        <taxon>Eubacteriales</taxon>
        <taxon>Oscillospiraceae</taxon>
        <taxon>Ruthenibacterium</taxon>
    </lineage>
</organism>
<dbReference type="Gene3D" id="1.10.1660.10">
    <property type="match status" value="1"/>
</dbReference>
<evidence type="ECO:0000256" key="4">
    <source>
        <dbReference type="ARBA" id="ARBA00023163"/>
    </source>
</evidence>
<sequence length="278" mass="31508">MKTVYRISEFAALCGVTRDTLLYYDKIGVLKPAFVAENGYRFYTLSQFYEMDLLAILKASGTPLAQAGDYLHNPDASAGLQLLQERRKALAQERQRLLEMEQALSQTIESIREGLNCVCGKLTVQPLDAEYLLVTKTDFTAPPTEQAFCEKIGEHFALCEQSGFGARFQTGEIILQQDALQGRFVESYYFNPIFEPTEQTSVWEKPAGLYAVYYYKGSYDSLKNEAYALFLKEIAEHGYQLSGDLYEDDLIDHFSTPDPAHYILKISARVTRREGKTS</sequence>
<dbReference type="SUPFAM" id="SSF46955">
    <property type="entry name" value="Putative DNA-binding domain"/>
    <property type="match status" value="1"/>
</dbReference>
<comment type="caution">
    <text evidence="7">The sequence shown here is derived from an EMBL/GenBank/DDBJ whole genome shotgun (WGS) entry which is preliminary data.</text>
</comment>
<keyword evidence="2" id="KW-0805">Transcription regulation</keyword>
<keyword evidence="3" id="KW-0238">DNA-binding</keyword>
<dbReference type="PANTHER" id="PTHR30204:SF69">
    <property type="entry name" value="MERR-FAMILY TRANSCRIPTIONAL REGULATOR"/>
    <property type="match status" value="1"/>
</dbReference>
<dbReference type="PROSITE" id="PS50937">
    <property type="entry name" value="HTH_MERR_2"/>
    <property type="match status" value="1"/>
</dbReference>
<dbReference type="PANTHER" id="PTHR30204">
    <property type="entry name" value="REDOX-CYCLING DRUG-SENSING TRANSCRIPTIONAL ACTIVATOR SOXR"/>
    <property type="match status" value="1"/>
</dbReference>
<dbReference type="InterPro" id="IPR011256">
    <property type="entry name" value="Reg_factor_effector_dom_sf"/>
</dbReference>
<keyword evidence="4" id="KW-0804">Transcription</keyword>
<dbReference type="AlphaFoldDB" id="A0A9D2TIG6"/>
<proteinExistence type="predicted"/>
<dbReference type="InterPro" id="IPR009061">
    <property type="entry name" value="DNA-bd_dom_put_sf"/>
</dbReference>
<dbReference type="Gene3D" id="3.20.80.10">
    <property type="entry name" value="Regulatory factor, effector binding domain"/>
    <property type="match status" value="1"/>
</dbReference>
<dbReference type="SMART" id="SM00422">
    <property type="entry name" value="HTH_MERR"/>
    <property type="match status" value="1"/>
</dbReference>
<dbReference type="GO" id="GO:0003700">
    <property type="term" value="F:DNA-binding transcription factor activity"/>
    <property type="evidence" value="ECO:0007669"/>
    <property type="project" value="InterPro"/>
</dbReference>